<dbReference type="RefSeq" id="WP_090677939.1">
    <property type="nucleotide sequence ID" value="NZ_FORU01000002.1"/>
</dbReference>
<keyword evidence="3" id="KW-1185">Reference proteome</keyword>
<dbReference type="AlphaFoldDB" id="A0A1I3MIT2"/>
<dbReference type="Proteomes" id="UP000243887">
    <property type="component" value="Unassembled WGS sequence"/>
</dbReference>
<dbReference type="NCBIfam" id="TIGR04127">
    <property type="entry name" value="flavo_near_exo"/>
    <property type="match status" value="1"/>
</dbReference>
<proteinExistence type="predicted"/>
<gene>
    <name evidence="2" type="ORF">SAMN04487893_102169</name>
</gene>
<evidence type="ECO:0000313" key="3">
    <source>
        <dbReference type="Proteomes" id="UP000243887"/>
    </source>
</evidence>
<dbReference type="STRING" id="1150112.SAMN04487893_102169"/>
<feature type="transmembrane region" description="Helical" evidence="1">
    <location>
        <begin position="89"/>
        <end position="110"/>
    </location>
</feature>
<dbReference type="InterPro" id="IPR026414">
    <property type="entry name" value="ExosoTase_F-assoc_memb"/>
</dbReference>
<evidence type="ECO:0000313" key="2">
    <source>
        <dbReference type="EMBL" id="SFI96893.1"/>
    </source>
</evidence>
<keyword evidence="1" id="KW-1133">Transmembrane helix</keyword>
<dbReference type="OrthoDB" id="982493at2"/>
<reference evidence="3" key="1">
    <citation type="submission" date="2016-10" db="EMBL/GenBank/DDBJ databases">
        <authorList>
            <person name="Varghese N."/>
            <person name="Submissions S."/>
        </authorList>
    </citation>
    <scope>NUCLEOTIDE SEQUENCE [LARGE SCALE GENOMIC DNA]</scope>
    <source>
        <strain evidence="3">DSM 26542</strain>
    </source>
</reference>
<feature type="transmembrane region" description="Helical" evidence="1">
    <location>
        <begin position="122"/>
        <end position="138"/>
    </location>
</feature>
<feature type="transmembrane region" description="Helical" evidence="1">
    <location>
        <begin position="54"/>
        <end position="77"/>
    </location>
</feature>
<organism evidence="2 3">
    <name type="scientific">Myroides guanonis</name>
    <dbReference type="NCBI Taxonomy" id="1150112"/>
    <lineage>
        <taxon>Bacteria</taxon>
        <taxon>Pseudomonadati</taxon>
        <taxon>Bacteroidota</taxon>
        <taxon>Flavobacteriia</taxon>
        <taxon>Flavobacteriales</taxon>
        <taxon>Flavobacteriaceae</taxon>
        <taxon>Myroides</taxon>
    </lineage>
</organism>
<keyword evidence="1" id="KW-0472">Membrane</keyword>
<sequence length="144" mass="17245">MKQTNIKRLVIGLLSLIALILIRNFETELFYDPLISYFKQNYHNLPFPNTDYTLLYISYTVRFLLNSFFSIAILWNIFQKQAHLKIISIIYLTFYIVLLLLLCYSLHFKADNLQILIYTRRFLIHPILLLIFIGALFYQKRTTP</sequence>
<keyword evidence="1" id="KW-0812">Transmembrane</keyword>
<evidence type="ECO:0000256" key="1">
    <source>
        <dbReference type="SAM" id="Phobius"/>
    </source>
</evidence>
<dbReference type="EMBL" id="FORU01000002">
    <property type="protein sequence ID" value="SFI96893.1"/>
    <property type="molecule type" value="Genomic_DNA"/>
</dbReference>
<name>A0A1I3MIT2_9FLAO</name>
<protein>
    <submittedName>
        <fullName evidence="2">Exosortase F-associated protein</fullName>
    </submittedName>
</protein>
<accession>A0A1I3MIT2</accession>